<dbReference type="Proteomes" id="UP000265864">
    <property type="component" value="Chromosome"/>
</dbReference>
<protein>
    <submittedName>
        <fullName evidence="1">Antitermination protein</fullName>
    </submittedName>
</protein>
<accession>A0A8D4N0Z5</accession>
<dbReference type="EMBL" id="CP032482">
    <property type="protein sequence ID" value="AYD44773.1"/>
    <property type="molecule type" value="Genomic_DNA"/>
</dbReference>
<evidence type="ECO:0000313" key="1">
    <source>
        <dbReference type="EMBL" id="AYD44773.1"/>
    </source>
</evidence>
<name>A0A8D4N0Z5_9GAMM</name>
<reference evidence="1 2" key="1">
    <citation type="submission" date="2018-09" db="EMBL/GenBank/DDBJ databases">
        <title>Yersinia kristensenii subsp. rochesterensis subsp. nov., Isolated from Human Feces.</title>
        <authorList>
            <person name="Cunningham S.A."/>
            <person name="Jeraldo P."/>
            <person name="Patel R."/>
        </authorList>
    </citation>
    <scope>NUCLEOTIDE SEQUENCE [LARGE SCALE GENOMIC DNA]</scope>
    <source>
        <strain evidence="1 2">ATCC BAA-2637</strain>
    </source>
</reference>
<sequence length="265" mass="30758">MMHCMLICIRGKRNTVARLCCGFILWTGLSRTGQWPDGHNVWSKTMNQQYLQYVRGALSIALADICGNSKGQLAAFDGAALARTTRLKRQRVRNVEVGGRRVCQETEPMHCPETRSRKSQIIPLDPLTYCTSAWRRAIFKLEPHQAAWIRYCYSFDLTFDYQVEICRFIWNKYQSQLEKKPITAKVRRRVESLVWLAVQQTAGIGHLLHREEYSYSELAGLVGVQRNNWTMHYALHWESLLRLVESLDSDSLNCVAFIKQEDRNI</sequence>
<dbReference type="AlphaFoldDB" id="A0A8D4N0Z5"/>
<evidence type="ECO:0000313" key="2">
    <source>
        <dbReference type="Proteomes" id="UP000265864"/>
    </source>
</evidence>
<proteinExistence type="predicted"/>
<dbReference type="Pfam" id="PF06323">
    <property type="entry name" value="Phage_antiter_Q"/>
    <property type="match status" value="1"/>
</dbReference>
<dbReference type="InterPro" id="IPR010455">
    <property type="entry name" value="Phage_82_GpQ"/>
</dbReference>
<gene>
    <name evidence="1" type="ORF">DXZ79_14370</name>
</gene>
<organism evidence="1 2">
    <name type="scientific">Yersinia rochesterensis</name>
    <dbReference type="NCBI Taxonomy" id="1604335"/>
    <lineage>
        <taxon>Bacteria</taxon>
        <taxon>Pseudomonadati</taxon>
        <taxon>Pseudomonadota</taxon>
        <taxon>Gammaproteobacteria</taxon>
        <taxon>Enterobacterales</taxon>
        <taxon>Yersiniaceae</taxon>
        <taxon>Yersinia</taxon>
    </lineage>
</organism>